<dbReference type="SMART" id="SM00320">
    <property type="entry name" value="WD40"/>
    <property type="match status" value="7"/>
</dbReference>
<dbReference type="GO" id="GO:0000724">
    <property type="term" value="P:double-strand break repair via homologous recombination"/>
    <property type="evidence" value="ECO:0007669"/>
    <property type="project" value="TreeGrafter"/>
</dbReference>
<dbReference type="InterPro" id="IPR015943">
    <property type="entry name" value="WD40/YVTN_repeat-like_dom_sf"/>
</dbReference>
<dbReference type="InterPro" id="IPR019775">
    <property type="entry name" value="WD40_repeat_CS"/>
</dbReference>
<name>A0A0E0J758_ORYNI</name>
<comment type="similarity">
    <text evidence="1">Belongs to the WD repeat WDR48 family.</text>
</comment>
<dbReference type="GO" id="GO:0043130">
    <property type="term" value="F:ubiquitin binding"/>
    <property type="evidence" value="ECO:0007669"/>
    <property type="project" value="TreeGrafter"/>
</dbReference>
<dbReference type="Pfam" id="PF11816">
    <property type="entry name" value="DUF3337"/>
    <property type="match status" value="1"/>
</dbReference>
<feature type="repeat" description="WD" evidence="4">
    <location>
        <begin position="199"/>
        <end position="235"/>
    </location>
</feature>
<evidence type="ECO:0000256" key="4">
    <source>
        <dbReference type="PROSITE-ProRule" id="PRU00221"/>
    </source>
</evidence>
<feature type="repeat" description="WD" evidence="4">
    <location>
        <begin position="287"/>
        <end position="328"/>
    </location>
</feature>
<dbReference type="PRINTS" id="PR00320">
    <property type="entry name" value="GPROTEINBRPT"/>
</dbReference>
<keyword evidence="2 4" id="KW-0853">WD repeat</keyword>
<dbReference type="PROSITE" id="PS50082">
    <property type="entry name" value="WD_REPEATS_2"/>
    <property type="match status" value="3"/>
</dbReference>
<proteinExistence type="inferred from homology"/>
<dbReference type="EnsemblPlants" id="ONIVA12G03640.1">
    <property type="protein sequence ID" value="ONIVA12G03640.1"/>
    <property type="gene ID" value="ONIVA12G03640"/>
</dbReference>
<dbReference type="InterPro" id="IPR036322">
    <property type="entry name" value="WD40_repeat_dom_sf"/>
</dbReference>
<evidence type="ECO:0000256" key="5">
    <source>
        <dbReference type="SAM" id="MobiDB-lite"/>
    </source>
</evidence>
<evidence type="ECO:0000256" key="1">
    <source>
        <dbReference type="ARBA" id="ARBA00006917"/>
    </source>
</evidence>
<dbReference type="Gene3D" id="2.130.10.10">
    <property type="entry name" value="YVTN repeat-like/Quinoprotein amine dehydrogenase"/>
    <property type="match status" value="2"/>
</dbReference>
<dbReference type="PROSITE" id="PS50294">
    <property type="entry name" value="WD_REPEATS_REGION"/>
    <property type="match status" value="2"/>
</dbReference>
<reference evidence="6" key="2">
    <citation type="submission" date="2018-04" db="EMBL/GenBank/DDBJ databases">
        <title>OnivRS2 (Oryza nivara Reference Sequence Version 2).</title>
        <authorList>
            <person name="Zhang J."/>
            <person name="Kudrna D."/>
            <person name="Lee S."/>
            <person name="Talag J."/>
            <person name="Rajasekar S."/>
            <person name="Welchert J."/>
            <person name="Hsing Y.-I."/>
            <person name="Wing R.A."/>
        </authorList>
    </citation>
    <scope>NUCLEOTIDE SEQUENCE [LARGE SCALE GENOMIC DNA]</scope>
    <source>
        <strain evidence="6">SL10</strain>
    </source>
</reference>
<dbReference type="InterPro" id="IPR021772">
    <property type="entry name" value="WDR48/Bun107"/>
</dbReference>
<accession>A0A0E0J758</accession>
<feature type="region of interest" description="Disordered" evidence="5">
    <location>
        <begin position="1"/>
        <end position="33"/>
    </location>
</feature>
<dbReference type="Proteomes" id="UP000006591">
    <property type="component" value="Chromosome 12"/>
</dbReference>
<dbReference type="PANTHER" id="PTHR19862">
    <property type="entry name" value="WD REPEAT-CONTAINING PROTEIN 48"/>
    <property type="match status" value="1"/>
</dbReference>
<evidence type="ECO:0000313" key="6">
    <source>
        <dbReference type="EnsemblPlants" id="ONIVA12G03640.1"/>
    </source>
</evidence>
<evidence type="ECO:0000256" key="3">
    <source>
        <dbReference type="ARBA" id="ARBA00022737"/>
    </source>
</evidence>
<reference evidence="6" key="1">
    <citation type="submission" date="2015-04" db="UniProtKB">
        <authorList>
            <consortium name="EnsemblPlants"/>
        </authorList>
    </citation>
    <scope>IDENTIFICATION</scope>
    <source>
        <strain evidence="6">SL10</strain>
    </source>
</reference>
<dbReference type="InterPro" id="IPR001680">
    <property type="entry name" value="WD40_rpt"/>
</dbReference>
<sequence length="754" mass="81896">MAAVEQSSAGGGGMRGGGGGGRGRSLANPDRVATVEGERLMRRCASRIGRGLQGESEGEDEKRKAICPLILVIRRHLSMHRVGSAGNTAGSSRPRKEKRFTYVLNDADNKKHCAGINCLSYLNASTSGTSDYLFTGSRDGTLKRWEPKNGVASFSATFESHVDWVNDAIIVGQNLVSCSSDTTLKVWNCLSDGACTRTLRQHSDYVICLAASEKNSNIVASGGLGGEVFIWDLDSSLAPVAKSVDAKEDEAPNGNSGPALTTLCNVNSSSNLASTNGQSHGYSPITAKGHKDSVYALAMSDTGNTLVSGGTEKVVRVWDPRTGSKKMKLRGHTDNIRALLLDPTGRYCLSGSSDSMIRLWDLGQQRCIHSYAVHTDSVWALASTPSFSHVYSGGRDQSVYLTDLSNRESVLLCTNEHPILQLSLQDDMIWVATTDSSVNGWKAEAHEPLKLFQKGSSFLAGNLSFSRARASLEGSAPVPIHKEPSSIIPGVPAITQHEILNNRRHVLTKDTAGSVKLWEITRGAVIEDFGKVSFEDKKKELFEMVSIPAWFTMDARLGCLSVHLDTPQCFSAEIYAVDLNVAGAQEDLKINLAQETLREGSSGGPWRKRITDLDGTESDIPWWIVDCVEHNRFPKENTKCGFYLHPAEGSPAPNITQGKLSAPRILRIHKVANYVVEKLDRPLDGNADSTFGMGLTSGQSQFSALDSSSRLGLKPWQKLKPSVLAPEMSLATVRAYVWKKPEDLILNYKVVQSR</sequence>
<dbReference type="FunFam" id="2.130.10.10:FF:000747">
    <property type="entry name" value="Transducin/WD40 repeat-like superfamily protein"/>
    <property type="match status" value="1"/>
</dbReference>
<feature type="repeat" description="WD" evidence="4">
    <location>
        <begin position="329"/>
        <end position="370"/>
    </location>
</feature>
<keyword evidence="7" id="KW-1185">Reference proteome</keyword>
<organism evidence="6">
    <name type="scientific">Oryza nivara</name>
    <name type="common">Indian wild rice</name>
    <name type="synonym">Oryza sativa f. spontanea</name>
    <dbReference type="NCBI Taxonomy" id="4536"/>
    <lineage>
        <taxon>Eukaryota</taxon>
        <taxon>Viridiplantae</taxon>
        <taxon>Streptophyta</taxon>
        <taxon>Embryophyta</taxon>
        <taxon>Tracheophyta</taxon>
        <taxon>Spermatophyta</taxon>
        <taxon>Magnoliopsida</taxon>
        <taxon>Liliopsida</taxon>
        <taxon>Poales</taxon>
        <taxon>Poaceae</taxon>
        <taxon>BOP clade</taxon>
        <taxon>Oryzoideae</taxon>
        <taxon>Oryzeae</taxon>
        <taxon>Oryzinae</taxon>
        <taxon>Oryza</taxon>
    </lineage>
</organism>
<dbReference type="HOGENOM" id="CLU_014960_1_0_1"/>
<feature type="compositionally biased region" description="Gly residues" evidence="5">
    <location>
        <begin position="9"/>
        <end position="23"/>
    </location>
</feature>
<dbReference type="InterPro" id="IPR020472">
    <property type="entry name" value="WD40_PAC1"/>
</dbReference>
<dbReference type="FunFam" id="2.130.10.10:FF:000381">
    <property type="entry name" value="WD repeat-containing protein 48"/>
    <property type="match status" value="1"/>
</dbReference>
<dbReference type="AlphaFoldDB" id="A0A0E0J758"/>
<dbReference type="Pfam" id="PF00400">
    <property type="entry name" value="WD40"/>
    <property type="match status" value="6"/>
</dbReference>
<dbReference type="SUPFAM" id="SSF50978">
    <property type="entry name" value="WD40 repeat-like"/>
    <property type="match status" value="1"/>
</dbReference>
<dbReference type="Gramene" id="ONIVA12G03640.1">
    <property type="protein sequence ID" value="ONIVA12G03640.1"/>
    <property type="gene ID" value="ONIVA12G03640"/>
</dbReference>
<keyword evidence="3" id="KW-0677">Repeat</keyword>
<dbReference type="PANTHER" id="PTHR19862:SF14">
    <property type="entry name" value="WD REPEAT-CONTAINING PROTEIN 48"/>
    <property type="match status" value="1"/>
</dbReference>
<protein>
    <submittedName>
        <fullName evidence="6">Uncharacterized protein</fullName>
    </submittedName>
</protein>
<dbReference type="CDD" id="cd00200">
    <property type="entry name" value="WD40"/>
    <property type="match status" value="1"/>
</dbReference>
<evidence type="ECO:0000256" key="2">
    <source>
        <dbReference type="ARBA" id="ARBA00022574"/>
    </source>
</evidence>
<dbReference type="PROSITE" id="PS00678">
    <property type="entry name" value="WD_REPEATS_1"/>
    <property type="match status" value="1"/>
</dbReference>
<evidence type="ECO:0000313" key="7">
    <source>
        <dbReference type="Proteomes" id="UP000006591"/>
    </source>
</evidence>
<dbReference type="InterPro" id="IPR051246">
    <property type="entry name" value="WDR48"/>
</dbReference>